<organism evidence="3 4">
    <name type="scientific">Ureibacillus thermosphaericus</name>
    <dbReference type="NCBI Taxonomy" id="51173"/>
    <lineage>
        <taxon>Bacteria</taxon>
        <taxon>Bacillati</taxon>
        <taxon>Bacillota</taxon>
        <taxon>Bacilli</taxon>
        <taxon>Bacillales</taxon>
        <taxon>Caryophanaceae</taxon>
        <taxon>Ureibacillus</taxon>
    </lineage>
</organism>
<proteinExistence type="predicted"/>
<dbReference type="GO" id="GO:0009636">
    <property type="term" value="P:response to toxic substance"/>
    <property type="evidence" value="ECO:0007669"/>
    <property type="project" value="TreeGrafter"/>
</dbReference>
<feature type="domain" description="DUF1648" evidence="2">
    <location>
        <begin position="28"/>
        <end position="73"/>
    </location>
</feature>
<evidence type="ECO:0000313" key="3">
    <source>
        <dbReference type="EMBL" id="MBB5148714.1"/>
    </source>
</evidence>
<dbReference type="RefSeq" id="WP_016837794.1">
    <property type="nucleotide sequence ID" value="NZ_AP018335.1"/>
</dbReference>
<dbReference type="EMBL" id="JACHGZ010000009">
    <property type="protein sequence ID" value="MBB5148714.1"/>
    <property type="molecule type" value="Genomic_DNA"/>
</dbReference>
<feature type="transmembrane region" description="Helical" evidence="1">
    <location>
        <begin position="141"/>
        <end position="162"/>
    </location>
</feature>
<gene>
    <name evidence="3" type="ORF">HNR36_001100</name>
</gene>
<dbReference type="Pfam" id="PF07853">
    <property type="entry name" value="DUF1648"/>
    <property type="match status" value="1"/>
</dbReference>
<comment type="caution">
    <text evidence="3">The sequence shown here is derived from an EMBL/GenBank/DDBJ whole genome shotgun (WGS) entry which is preliminary data.</text>
</comment>
<keyword evidence="4" id="KW-1185">Reference proteome</keyword>
<keyword evidence="1" id="KW-0812">Transmembrane</keyword>
<dbReference type="PANTHER" id="PTHR37810:SF5">
    <property type="entry name" value="IMMUNITY PROTEIN SDPI"/>
    <property type="match status" value="1"/>
</dbReference>
<dbReference type="PANTHER" id="PTHR37810">
    <property type="entry name" value="IMMUNITY PROTEIN SDPI"/>
    <property type="match status" value="1"/>
</dbReference>
<dbReference type="Proteomes" id="UP000557217">
    <property type="component" value="Unassembled WGS sequence"/>
</dbReference>
<sequence length="168" mass="19595">MMKTPYRPILHIPKTKMEKICDIVGIGLFILSNLFIIFQWSQIPDRIPGHFNAKGEVDRWGSKYELIILPFIGMFVLLLTSLFEKAPHMYNYPERINESNAEQFYLNSRKMLNIIKNICMILFALINFQIVQIALGKTEFLWIWFIPGIIVSLIITIGIGIYKQSKIK</sequence>
<evidence type="ECO:0000259" key="2">
    <source>
        <dbReference type="Pfam" id="PF07853"/>
    </source>
</evidence>
<evidence type="ECO:0000256" key="1">
    <source>
        <dbReference type="SAM" id="Phobius"/>
    </source>
</evidence>
<dbReference type="InterPro" id="IPR012867">
    <property type="entry name" value="DUF1648"/>
</dbReference>
<feature type="transmembrane region" description="Helical" evidence="1">
    <location>
        <begin position="114"/>
        <end position="135"/>
    </location>
</feature>
<accession>A0A840PU21</accession>
<protein>
    <submittedName>
        <fullName evidence="3">Putative membrane protein</fullName>
    </submittedName>
</protein>
<name>A0A840PU21_URETH</name>
<reference evidence="3 4" key="1">
    <citation type="submission" date="2020-08" db="EMBL/GenBank/DDBJ databases">
        <title>Genomic Encyclopedia of Type Strains, Phase IV (KMG-IV): sequencing the most valuable type-strain genomes for metagenomic binning, comparative biology and taxonomic classification.</title>
        <authorList>
            <person name="Goeker M."/>
        </authorList>
    </citation>
    <scope>NUCLEOTIDE SEQUENCE [LARGE SCALE GENOMIC DNA]</scope>
    <source>
        <strain evidence="3 4">DSM 10633</strain>
    </source>
</reference>
<dbReference type="AlphaFoldDB" id="A0A840PU21"/>
<evidence type="ECO:0000313" key="4">
    <source>
        <dbReference type="Proteomes" id="UP000557217"/>
    </source>
</evidence>
<keyword evidence="1" id="KW-1133">Transmembrane helix</keyword>
<feature type="transmembrane region" description="Helical" evidence="1">
    <location>
        <begin position="66"/>
        <end position="83"/>
    </location>
</feature>
<keyword evidence="1" id="KW-0472">Membrane</keyword>
<feature type="transmembrane region" description="Helical" evidence="1">
    <location>
        <begin position="20"/>
        <end position="40"/>
    </location>
</feature>